<dbReference type="Pfam" id="PF00903">
    <property type="entry name" value="Glyoxalase"/>
    <property type="match status" value="1"/>
</dbReference>
<organism evidence="2 3">
    <name type="scientific">Pseudonocardia acidicola</name>
    <dbReference type="NCBI Taxonomy" id="2724939"/>
    <lineage>
        <taxon>Bacteria</taxon>
        <taxon>Bacillati</taxon>
        <taxon>Actinomycetota</taxon>
        <taxon>Actinomycetes</taxon>
        <taxon>Pseudonocardiales</taxon>
        <taxon>Pseudonocardiaceae</taxon>
        <taxon>Pseudonocardia</taxon>
    </lineage>
</organism>
<dbReference type="Gene3D" id="3.10.180.10">
    <property type="entry name" value="2,3-Dihydroxybiphenyl 1,2-Dioxygenase, domain 1"/>
    <property type="match status" value="2"/>
</dbReference>
<dbReference type="PANTHER" id="PTHR33993:SF10">
    <property type="entry name" value="CONSERVED PROTEIN"/>
    <property type="match status" value="1"/>
</dbReference>
<protein>
    <submittedName>
        <fullName evidence="2">VOC family protein</fullName>
    </submittedName>
</protein>
<dbReference type="InterPro" id="IPR052164">
    <property type="entry name" value="Anthracycline_SecMetBiosynth"/>
</dbReference>
<proteinExistence type="predicted"/>
<dbReference type="Pfam" id="PF18029">
    <property type="entry name" value="Glyoxalase_6"/>
    <property type="match status" value="1"/>
</dbReference>
<accession>A0ABX1SH36</accession>
<dbReference type="EMBL" id="JAAXLA010000055">
    <property type="protein sequence ID" value="NMI00381.1"/>
    <property type="molecule type" value="Genomic_DNA"/>
</dbReference>
<dbReference type="Proteomes" id="UP000820669">
    <property type="component" value="Unassembled WGS sequence"/>
</dbReference>
<dbReference type="PANTHER" id="PTHR33993">
    <property type="entry name" value="GLYOXALASE-RELATED"/>
    <property type="match status" value="1"/>
</dbReference>
<feature type="domain" description="VOC" evidence="1">
    <location>
        <begin position="10"/>
        <end position="122"/>
    </location>
</feature>
<evidence type="ECO:0000313" key="3">
    <source>
        <dbReference type="Proteomes" id="UP000820669"/>
    </source>
</evidence>
<sequence length="254" mass="27347">MEMHSYPPGRPSWVDLGTPDPAAAAEFYGGLFGWAGEEGPPESGGYRMCLMNGYPVAGIGPMRHSGRPFWATYISVVDADTTAKSVRDAGGQVYLEPMDVMTWGRMAALSDPTGAAFAVWQPRDHIGAGLWGEPGACCWNELTTREPAAAAEFYHAVFGWTARTEPMGGFPYTVWLRGDQWIGGMLTMDEKWPADIPAHWMVYFAATDTDTAAARARELGGAVLVPPTDIQPGRFTVLGDPQGAVFSIITPPTG</sequence>
<dbReference type="CDD" id="cd07247">
    <property type="entry name" value="SgaA_N_like"/>
    <property type="match status" value="2"/>
</dbReference>
<name>A0ABX1SH36_9PSEU</name>
<reference evidence="2 3" key="1">
    <citation type="submission" date="2020-04" db="EMBL/GenBank/DDBJ databases">
        <authorList>
            <person name="Klaysubun C."/>
            <person name="Duangmal K."/>
            <person name="Lipun K."/>
        </authorList>
    </citation>
    <scope>NUCLEOTIDE SEQUENCE [LARGE SCALE GENOMIC DNA]</scope>
    <source>
        <strain evidence="2 3">K10HN5</strain>
    </source>
</reference>
<keyword evidence="3" id="KW-1185">Reference proteome</keyword>
<dbReference type="RefSeq" id="WP_169383858.1">
    <property type="nucleotide sequence ID" value="NZ_JAAXLA010000055.1"/>
</dbReference>
<dbReference type="InterPro" id="IPR029068">
    <property type="entry name" value="Glyas_Bleomycin-R_OHBP_Dase"/>
</dbReference>
<dbReference type="InterPro" id="IPR037523">
    <property type="entry name" value="VOC_core"/>
</dbReference>
<evidence type="ECO:0000259" key="1">
    <source>
        <dbReference type="PROSITE" id="PS51819"/>
    </source>
</evidence>
<dbReference type="SUPFAM" id="SSF54593">
    <property type="entry name" value="Glyoxalase/Bleomycin resistance protein/Dihydroxybiphenyl dioxygenase"/>
    <property type="match status" value="2"/>
</dbReference>
<dbReference type="InterPro" id="IPR004360">
    <property type="entry name" value="Glyas_Fos-R_dOase_dom"/>
</dbReference>
<feature type="domain" description="VOC" evidence="1">
    <location>
        <begin position="135"/>
        <end position="251"/>
    </location>
</feature>
<gene>
    <name evidence="2" type="ORF">HF526_24165</name>
</gene>
<comment type="caution">
    <text evidence="2">The sequence shown here is derived from an EMBL/GenBank/DDBJ whole genome shotgun (WGS) entry which is preliminary data.</text>
</comment>
<dbReference type="PROSITE" id="PS51819">
    <property type="entry name" value="VOC"/>
    <property type="match status" value="2"/>
</dbReference>
<dbReference type="InterPro" id="IPR041581">
    <property type="entry name" value="Glyoxalase_6"/>
</dbReference>
<evidence type="ECO:0000313" key="2">
    <source>
        <dbReference type="EMBL" id="NMI00381.1"/>
    </source>
</evidence>